<dbReference type="Pfam" id="PF10324">
    <property type="entry name" value="7TM_GPCR_Srw"/>
    <property type="match status" value="1"/>
</dbReference>
<evidence type="ECO:0000256" key="5">
    <source>
        <dbReference type="SAM" id="Phobius"/>
    </source>
</evidence>
<dbReference type="GO" id="GO:0005886">
    <property type="term" value="C:plasma membrane"/>
    <property type="evidence" value="ECO:0007669"/>
    <property type="project" value="TreeGrafter"/>
</dbReference>
<feature type="transmembrane region" description="Helical" evidence="5">
    <location>
        <begin position="266"/>
        <end position="290"/>
    </location>
</feature>
<dbReference type="GO" id="GO:0008528">
    <property type="term" value="F:G protein-coupled peptide receptor activity"/>
    <property type="evidence" value="ECO:0007669"/>
    <property type="project" value="InterPro"/>
</dbReference>
<evidence type="ECO:0000256" key="4">
    <source>
        <dbReference type="ARBA" id="ARBA00023136"/>
    </source>
</evidence>
<dbReference type="InterPro" id="IPR019427">
    <property type="entry name" value="7TM_GPCR_serpentine_rcpt_Srw"/>
</dbReference>
<dbReference type="CDD" id="cd14978">
    <property type="entry name" value="7tmA_FMRFamide_R-like"/>
    <property type="match status" value="1"/>
</dbReference>
<accession>A0A9U8EFD3</accession>
<dbReference type="Gene3D" id="1.20.1070.10">
    <property type="entry name" value="Rhodopsin 7-helix transmembrane proteins"/>
    <property type="match status" value="1"/>
</dbReference>
<keyword evidence="4 5" id="KW-0472">Membrane</keyword>
<feature type="transmembrane region" description="Helical" evidence="5">
    <location>
        <begin position="107"/>
        <end position="134"/>
    </location>
</feature>
<dbReference type="AlphaFoldDB" id="A0A9U8EFD3"/>
<comment type="subcellular location">
    <subcellularLocation>
        <location evidence="1">Membrane</location>
    </subcellularLocation>
</comment>
<name>A0A9U8EFD3_BIOGL</name>
<evidence type="ECO:0000256" key="2">
    <source>
        <dbReference type="ARBA" id="ARBA00022692"/>
    </source>
</evidence>
<protein>
    <submittedName>
        <fullName evidence="8">Sex peptide receptor-like</fullName>
    </submittedName>
</protein>
<keyword evidence="3 5" id="KW-1133">Transmembrane helix</keyword>
<dbReference type="GeneID" id="106070116"/>
<dbReference type="InterPro" id="IPR017452">
    <property type="entry name" value="GPCR_Rhodpsn_7TM"/>
</dbReference>
<dbReference type="PROSITE" id="PS50262">
    <property type="entry name" value="G_PROTEIN_RECEP_F1_2"/>
    <property type="match status" value="1"/>
</dbReference>
<feature type="domain" description="G-protein coupled receptors family 1 profile" evidence="6">
    <location>
        <begin position="49"/>
        <end position="321"/>
    </location>
</feature>
<feature type="transmembrane region" description="Helical" evidence="5">
    <location>
        <begin position="34"/>
        <end position="56"/>
    </location>
</feature>
<dbReference type="PANTHER" id="PTHR46273">
    <property type="entry name" value="MYOSUPPRESSIN RECEPTOR 1, ISOFORM B-RELATED"/>
    <property type="match status" value="1"/>
</dbReference>
<feature type="transmembrane region" description="Helical" evidence="5">
    <location>
        <begin position="68"/>
        <end position="95"/>
    </location>
</feature>
<keyword evidence="7" id="KW-1185">Reference proteome</keyword>
<dbReference type="Proteomes" id="UP001165740">
    <property type="component" value="Chromosome 4"/>
</dbReference>
<keyword evidence="2 5" id="KW-0812">Transmembrane</keyword>
<proteinExistence type="predicted"/>
<dbReference type="PANTHER" id="PTHR46273:SF4">
    <property type="entry name" value="AT19640P"/>
    <property type="match status" value="1"/>
</dbReference>
<dbReference type="RefSeq" id="XP_013085410.2">
    <property type="nucleotide sequence ID" value="XM_013229956.2"/>
</dbReference>
<evidence type="ECO:0000313" key="7">
    <source>
        <dbReference type="Proteomes" id="UP001165740"/>
    </source>
</evidence>
<evidence type="ECO:0000256" key="3">
    <source>
        <dbReference type="ARBA" id="ARBA00022989"/>
    </source>
</evidence>
<evidence type="ECO:0000313" key="8">
    <source>
        <dbReference type="RefSeq" id="XP_013085410.2"/>
    </source>
</evidence>
<dbReference type="PRINTS" id="PR00237">
    <property type="entry name" value="GPCRRHODOPSN"/>
</dbReference>
<dbReference type="SMART" id="SM01381">
    <property type="entry name" value="7TM_GPCR_Srsx"/>
    <property type="match status" value="1"/>
</dbReference>
<dbReference type="OMA" id="LINCYVA"/>
<dbReference type="SUPFAM" id="SSF81321">
    <property type="entry name" value="Family A G protein-coupled receptor-like"/>
    <property type="match status" value="1"/>
</dbReference>
<evidence type="ECO:0000259" key="6">
    <source>
        <dbReference type="PROSITE" id="PS50262"/>
    </source>
</evidence>
<evidence type="ECO:0000256" key="1">
    <source>
        <dbReference type="ARBA" id="ARBA00004370"/>
    </source>
</evidence>
<feature type="transmembrane region" description="Helical" evidence="5">
    <location>
        <begin position="154"/>
        <end position="176"/>
    </location>
</feature>
<dbReference type="OrthoDB" id="5864054at2759"/>
<gene>
    <name evidence="8" type="primary">LOC106070116</name>
</gene>
<reference evidence="8" key="1">
    <citation type="submission" date="2025-08" db="UniProtKB">
        <authorList>
            <consortium name="RefSeq"/>
        </authorList>
    </citation>
    <scope>IDENTIFICATION</scope>
</reference>
<dbReference type="InterPro" id="IPR053219">
    <property type="entry name" value="GPCR_Dmsr-1"/>
</dbReference>
<organism evidence="7 8">
    <name type="scientific">Biomphalaria glabrata</name>
    <name type="common">Bloodfluke planorb</name>
    <name type="synonym">Freshwater snail</name>
    <dbReference type="NCBI Taxonomy" id="6526"/>
    <lineage>
        <taxon>Eukaryota</taxon>
        <taxon>Metazoa</taxon>
        <taxon>Spiralia</taxon>
        <taxon>Lophotrochozoa</taxon>
        <taxon>Mollusca</taxon>
        <taxon>Gastropoda</taxon>
        <taxon>Heterobranchia</taxon>
        <taxon>Euthyneura</taxon>
        <taxon>Panpulmonata</taxon>
        <taxon>Hygrophila</taxon>
        <taxon>Lymnaeoidea</taxon>
        <taxon>Planorbidae</taxon>
        <taxon>Biomphalaria</taxon>
    </lineage>
</organism>
<dbReference type="KEGG" id="bgt:106070116"/>
<sequence>MSIVTNMSSGNETENNLFGIQKELELFSAKYRLVHAYISVVLSVLGIMGNGLNIFILTRKNMISTTNILLTALSVSDVLKLLVHLPNIVLNYYIFANQPNPLGNLRYLMFYVIVVIAFHSASIWLTVSLALFRYIAIKLPLKAATYCSQYRAKLTIFIVSLAVAGLSIPISLSYSYSCSYVNNQTDWYLVMANGTDKFNFVQSFNLWTMILLIRLLPCVLLLVLSILLIIELQRFAKSRSKLRGQRSFENDGNLQRQTETNRTTGMLVVVVVLFIVIEMPHGILLLLVAINKNVMDQIYESLGDLIDDITLMNNGINFVIYCTMSKKFRDTFMEMFSCSNGKSKYLHRNT</sequence>
<feature type="transmembrane region" description="Helical" evidence="5">
    <location>
        <begin position="206"/>
        <end position="230"/>
    </location>
</feature>
<dbReference type="InterPro" id="IPR000276">
    <property type="entry name" value="GPCR_Rhodpsn"/>
</dbReference>